<reference evidence="2 3" key="1">
    <citation type="submission" date="2019-06" db="EMBL/GenBank/DDBJ databases">
        <title>Sequencing the genomes of 1000 actinobacteria strains.</title>
        <authorList>
            <person name="Klenk H.-P."/>
        </authorList>
    </citation>
    <scope>NUCLEOTIDE SEQUENCE [LARGE SCALE GENOMIC DNA]</scope>
    <source>
        <strain evidence="2 3">DSM 43186</strain>
    </source>
</reference>
<dbReference type="AlphaFoldDB" id="A0A543J484"/>
<dbReference type="Proteomes" id="UP000319213">
    <property type="component" value="Unassembled WGS sequence"/>
</dbReference>
<keyword evidence="1" id="KW-0472">Membrane</keyword>
<protein>
    <submittedName>
        <fullName evidence="2">Uncharacterized protein</fullName>
    </submittedName>
</protein>
<proteinExistence type="predicted"/>
<dbReference type="RefSeq" id="WP_142261339.1">
    <property type="nucleotide sequence ID" value="NZ_BMPV01000002.1"/>
</dbReference>
<gene>
    <name evidence="2" type="ORF">FHX40_4411</name>
</gene>
<keyword evidence="3" id="KW-1185">Reference proteome</keyword>
<organism evidence="2 3">
    <name type="scientific">Thermopolyspora flexuosa</name>
    <dbReference type="NCBI Taxonomy" id="103836"/>
    <lineage>
        <taxon>Bacteria</taxon>
        <taxon>Bacillati</taxon>
        <taxon>Actinomycetota</taxon>
        <taxon>Actinomycetes</taxon>
        <taxon>Streptosporangiales</taxon>
        <taxon>Streptosporangiaceae</taxon>
        <taxon>Thermopolyspora</taxon>
    </lineage>
</organism>
<sequence length="167" mass="18133">MSGELQLGDLEWREQEPRRRRRAHAAQLVGWALATAILVAALAGLFGPGPLSTATASAPLVAVGYERFARQLGTTTVVVTVRSAPAEPGVARLWISRDYVEKINVQTVVPQPYSWTAARDGVVLAFPALHGEATVRLRVRPDRAGLLRGAIGAPGRRPAEFWQFVYP</sequence>
<evidence type="ECO:0000313" key="3">
    <source>
        <dbReference type="Proteomes" id="UP000319213"/>
    </source>
</evidence>
<dbReference type="OrthoDB" id="3556037at2"/>
<name>A0A543J484_9ACTN</name>
<dbReference type="EMBL" id="VFPQ01000001">
    <property type="protein sequence ID" value="TQM77640.1"/>
    <property type="molecule type" value="Genomic_DNA"/>
</dbReference>
<evidence type="ECO:0000256" key="1">
    <source>
        <dbReference type="SAM" id="Phobius"/>
    </source>
</evidence>
<accession>A0A543J484</accession>
<feature type="transmembrane region" description="Helical" evidence="1">
    <location>
        <begin position="28"/>
        <end position="47"/>
    </location>
</feature>
<keyword evidence="1" id="KW-0812">Transmembrane</keyword>
<keyword evidence="1" id="KW-1133">Transmembrane helix</keyword>
<evidence type="ECO:0000313" key="2">
    <source>
        <dbReference type="EMBL" id="TQM77640.1"/>
    </source>
</evidence>
<comment type="caution">
    <text evidence="2">The sequence shown here is derived from an EMBL/GenBank/DDBJ whole genome shotgun (WGS) entry which is preliminary data.</text>
</comment>